<keyword evidence="3" id="KW-1185">Reference proteome</keyword>
<dbReference type="Proteomes" id="UP001054252">
    <property type="component" value="Unassembled WGS sequence"/>
</dbReference>
<keyword evidence="1" id="KW-0175">Coiled coil</keyword>
<organism evidence="2 3">
    <name type="scientific">Rubroshorea leprosula</name>
    <dbReference type="NCBI Taxonomy" id="152421"/>
    <lineage>
        <taxon>Eukaryota</taxon>
        <taxon>Viridiplantae</taxon>
        <taxon>Streptophyta</taxon>
        <taxon>Embryophyta</taxon>
        <taxon>Tracheophyta</taxon>
        <taxon>Spermatophyta</taxon>
        <taxon>Magnoliopsida</taxon>
        <taxon>eudicotyledons</taxon>
        <taxon>Gunneridae</taxon>
        <taxon>Pentapetalae</taxon>
        <taxon>rosids</taxon>
        <taxon>malvids</taxon>
        <taxon>Malvales</taxon>
        <taxon>Dipterocarpaceae</taxon>
        <taxon>Rubroshorea</taxon>
    </lineage>
</organism>
<evidence type="ECO:0000256" key="1">
    <source>
        <dbReference type="SAM" id="Coils"/>
    </source>
</evidence>
<gene>
    <name evidence="2" type="ORF">SLEP1_g48515</name>
</gene>
<dbReference type="Gene3D" id="2.60.40.10">
    <property type="entry name" value="Immunoglobulins"/>
    <property type="match status" value="1"/>
</dbReference>
<reference evidence="2 3" key="1">
    <citation type="journal article" date="2021" name="Commun. Biol.">
        <title>The genome of Shorea leprosula (Dipterocarpaceae) highlights the ecological relevance of drought in aseasonal tropical rainforests.</title>
        <authorList>
            <person name="Ng K.K.S."/>
            <person name="Kobayashi M.J."/>
            <person name="Fawcett J.A."/>
            <person name="Hatakeyama M."/>
            <person name="Paape T."/>
            <person name="Ng C.H."/>
            <person name="Ang C.C."/>
            <person name="Tnah L.H."/>
            <person name="Lee C.T."/>
            <person name="Nishiyama T."/>
            <person name="Sese J."/>
            <person name="O'Brien M.J."/>
            <person name="Copetti D."/>
            <person name="Mohd Noor M.I."/>
            <person name="Ong R.C."/>
            <person name="Putra M."/>
            <person name="Sireger I.Z."/>
            <person name="Indrioko S."/>
            <person name="Kosugi Y."/>
            <person name="Izuno A."/>
            <person name="Isagi Y."/>
            <person name="Lee S.L."/>
            <person name="Shimizu K.K."/>
        </authorList>
    </citation>
    <scope>NUCLEOTIDE SEQUENCE [LARGE SCALE GENOMIC DNA]</scope>
    <source>
        <strain evidence="2">214</strain>
    </source>
</reference>
<accession>A0AAV5LUS2</accession>
<sequence length="426" mass="47874">MATLFHPPTMLSLSVHRLLFSSGQQQQRPSWRTQECPPGRKFILCASSAKKPRRSRKIKSDEELCNEVREFVSVVGLPEGHVPSMKEFSKHGRNDLANLVRRRGYKLMKELLASSTVADLDEFVGEKSLVENHCMTGNLEEILTGQNEKASNAVQDFSLSAEVISVENLTLVDDFSTANHNSMKESTAYSFEDQNEKSQIMVDNLFPSTNGSIQRNYLGSLTSGLNLESSDHDCRPTESLGISTLEKKVSEFIQNGDLDKIEDSVFGVSNASGDEVSKAVTKMESEQLKSYNLEELNLESIRGGDEIEIDRLRFMLQQKELEMSRLKEQIEKEKVCEIALSALQTKAETEIKKAQELVSQKDAELHAAEESLAGLKEVQIEYSGEGEIVEVAGSFNGWHHQVKMDPHPSSCVIDPIRSRWLFIYFF</sequence>
<name>A0AAV5LUS2_9ROSI</name>
<proteinExistence type="predicted"/>
<dbReference type="InterPro" id="IPR013783">
    <property type="entry name" value="Ig-like_fold"/>
</dbReference>
<dbReference type="AlphaFoldDB" id="A0AAV5LUS2"/>
<evidence type="ECO:0000313" key="3">
    <source>
        <dbReference type="Proteomes" id="UP001054252"/>
    </source>
</evidence>
<dbReference type="PANTHER" id="PTHR47434">
    <property type="entry name" value="PROTEIN PTST HOMOLOG 3, CHLOROPLASTIC"/>
    <property type="match status" value="1"/>
</dbReference>
<dbReference type="PANTHER" id="PTHR47434:SF2">
    <property type="entry name" value="PROTEIN PTST HOMOLOG 3, CHLOROPLASTIC"/>
    <property type="match status" value="1"/>
</dbReference>
<feature type="coiled-coil region" evidence="1">
    <location>
        <begin position="309"/>
        <end position="371"/>
    </location>
</feature>
<evidence type="ECO:0008006" key="4">
    <source>
        <dbReference type="Google" id="ProtNLM"/>
    </source>
</evidence>
<dbReference type="EMBL" id="BPVZ01000145">
    <property type="protein sequence ID" value="GKV40922.1"/>
    <property type="molecule type" value="Genomic_DNA"/>
</dbReference>
<evidence type="ECO:0000313" key="2">
    <source>
        <dbReference type="EMBL" id="GKV40922.1"/>
    </source>
</evidence>
<comment type="caution">
    <text evidence="2">The sequence shown here is derived from an EMBL/GenBank/DDBJ whole genome shotgun (WGS) entry which is preliminary data.</text>
</comment>
<protein>
    <recommendedName>
        <fullName evidence="4">Protein PTST homolog 3, chloroplastic</fullName>
    </recommendedName>
</protein>